<dbReference type="OrthoDB" id="9123042at2"/>
<keyword evidence="2" id="KW-1185">Reference proteome</keyword>
<dbReference type="EMBL" id="CP034433">
    <property type="protein sequence ID" value="AZN36802.1"/>
    <property type="molecule type" value="Genomic_DNA"/>
</dbReference>
<accession>A0A3S8ZTL0</accession>
<gene>
    <name evidence="1" type="ORF">EJO50_10095</name>
</gene>
<name>A0A3S8ZTL0_9NEIS</name>
<evidence type="ECO:0000313" key="1">
    <source>
        <dbReference type="EMBL" id="AZN36802.1"/>
    </source>
</evidence>
<evidence type="ECO:0008006" key="3">
    <source>
        <dbReference type="Google" id="ProtNLM"/>
    </source>
</evidence>
<dbReference type="AlphaFoldDB" id="A0A3S8ZTL0"/>
<reference evidence="1 2" key="1">
    <citation type="submission" date="2018-12" db="EMBL/GenBank/DDBJ databases">
        <title>Complete genome sequence of Iodobacter sp. H11R3.</title>
        <authorList>
            <person name="Bae J.-W."/>
        </authorList>
    </citation>
    <scope>NUCLEOTIDE SEQUENCE [LARGE SCALE GENOMIC DNA]</scope>
    <source>
        <strain evidence="1 2">H11R3</strain>
    </source>
</reference>
<dbReference type="RefSeq" id="WP_125973833.1">
    <property type="nucleotide sequence ID" value="NZ_CP034433.1"/>
</dbReference>
<sequence>MPLSLKLPPFEPNLVASVETNPKRLREWLIALPVANPLLAGRQLCDALAACNRVKINADDRIKLLDEYAVIQESLAIELAVLYRVPGLPLKEQAQAAALLARRFCLELADGYKIALTDRLDKRLSFGNNKVVPALIQKIMSQFYSLFQLSCRVYSAVPEGIWLEAHQLFRYAIEAHLIDQTSAEHSPGVARTYKYILLLALAEPQRFAGAELDKVFEIVENYAGYAHFQPISQLGNAAGFFLVSLDEDKPPQYLGSRSLDGYLGGGVLLDTSELVRHLHKSLAVLEAKAPLAQDRGKVLMWIEILRRVSRQWTIATKRTFQRIASHTPVDLCLGLRAAVLCVNDGHGLLEPENIFEDAIEAVEELHDTLPITHWKVINESPGGYALVSENMPAERVRAGEIVALRAQGHKHWMVASVRWLQQMDKQCLEIGLQIITVRASAVMFRPTIGHKGEQYQPALLMPEIPALKQAPMLAAPKGTYISLRELSLLTANGEVMIRVGKLVEQQMGYDLFEYQKTEEIPL</sequence>
<dbReference type="Proteomes" id="UP000282438">
    <property type="component" value="Chromosome"/>
</dbReference>
<organism evidence="1 2">
    <name type="scientific">Iodobacter ciconiae</name>
    <dbReference type="NCBI Taxonomy" id="2496266"/>
    <lineage>
        <taxon>Bacteria</taxon>
        <taxon>Pseudomonadati</taxon>
        <taxon>Pseudomonadota</taxon>
        <taxon>Betaproteobacteria</taxon>
        <taxon>Neisseriales</taxon>
        <taxon>Chitinibacteraceae</taxon>
        <taxon>Iodobacter</taxon>
    </lineage>
</organism>
<protein>
    <recommendedName>
        <fullName evidence="3">Molecular chaperone</fullName>
    </recommendedName>
</protein>
<proteinExistence type="predicted"/>
<evidence type="ECO:0000313" key="2">
    <source>
        <dbReference type="Proteomes" id="UP000282438"/>
    </source>
</evidence>
<dbReference type="KEGG" id="iod:EJO50_10095"/>